<sequence>YGTPRESRRKSVEAKSARRSERPQKGLRRYVCSLSDMIKK</sequence>
<feature type="non-terminal residue" evidence="2">
    <location>
        <position position="1"/>
    </location>
</feature>
<evidence type="ECO:0000256" key="1">
    <source>
        <dbReference type="SAM" id="MobiDB-lite"/>
    </source>
</evidence>
<dbReference type="AlphaFoldDB" id="A0A699TL09"/>
<comment type="caution">
    <text evidence="2">The sequence shown here is derived from an EMBL/GenBank/DDBJ whole genome shotgun (WGS) entry which is preliminary data.</text>
</comment>
<name>A0A699TL09_TANCI</name>
<proteinExistence type="predicted"/>
<accession>A0A699TL09</accession>
<feature type="compositionally biased region" description="Basic and acidic residues" evidence="1">
    <location>
        <begin position="1"/>
        <end position="24"/>
    </location>
</feature>
<protein>
    <submittedName>
        <fullName evidence="2">Uncharacterized protein</fullName>
    </submittedName>
</protein>
<feature type="region of interest" description="Disordered" evidence="1">
    <location>
        <begin position="1"/>
        <end position="40"/>
    </location>
</feature>
<organism evidence="2">
    <name type="scientific">Tanacetum cinerariifolium</name>
    <name type="common">Dalmatian daisy</name>
    <name type="synonym">Chrysanthemum cinerariifolium</name>
    <dbReference type="NCBI Taxonomy" id="118510"/>
    <lineage>
        <taxon>Eukaryota</taxon>
        <taxon>Viridiplantae</taxon>
        <taxon>Streptophyta</taxon>
        <taxon>Embryophyta</taxon>
        <taxon>Tracheophyta</taxon>
        <taxon>Spermatophyta</taxon>
        <taxon>Magnoliopsida</taxon>
        <taxon>eudicotyledons</taxon>
        <taxon>Gunneridae</taxon>
        <taxon>Pentapetalae</taxon>
        <taxon>asterids</taxon>
        <taxon>campanulids</taxon>
        <taxon>Asterales</taxon>
        <taxon>Asteraceae</taxon>
        <taxon>Asteroideae</taxon>
        <taxon>Anthemideae</taxon>
        <taxon>Anthemidinae</taxon>
        <taxon>Tanacetum</taxon>
    </lineage>
</organism>
<dbReference type="EMBL" id="BKCJ011254759">
    <property type="protein sequence ID" value="GFD10807.1"/>
    <property type="molecule type" value="Genomic_DNA"/>
</dbReference>
<evidence type="ECO:0000313" key="2">
    <source>
        <dbReference type="EMBL" id="GFD10807.1"/>
    </source>
</evidence>
<gene>
    <name evidence="2" type="ORF">Tci_882776</name>
</gene>
<reference evidence="2" key="1">
    <citation type="journal article" date="2019" name="Sci. Rep.">
        <title>Draft genome of Tanacetum cinerariifolium, the natural source of mosquito coil.</title>
        <authorList>
            <person name="Yamashiro T."/>
            <person name="Shiraishi A."/>
            <person name="Satake H."/>
            <person name="Nakayama K."/>
        </authorList>
    </citation>
    <scope>NUCLEOTIDE SEQUENCE</scope>
</reference>